<feature type="domain" description="PDZ" evidence="4">
    <location>
        <begin position="1292"/>
        <end position="1370"/>
    </location>
</feature>
<feature type="compositionally biased region" description="Polar residues" evidence="2">
    <location>
        <begin position="328"/>
        <end position="354"/>
    </location>
</feature>
<dbReference type="InterPro" id="IPR011019">
    <property type="entry name" value="KIND_dom"/>
</dbReference>
<dbReference type="SMART" id="SM00295">
    <property type="entry name" value="B41"/>
    <property type="match status" value="1"/>
</dbReference>
<dbReference type="PROSITE" id="PS50106">
    <property type="entry name" value="PDZ"/>
    <property type="match status" value="3"/>
</dbReference>
<proteinExistence type="predicted"/>
<dbReference type="WBParaSite" id="L893_g3275.t2">
    <property type="protein sequence ID" value="L893_g3275.t2"/>
    <property type="gene ID" value="L893_g3275"/>
</dbReference>
<dbReference type="Pfam" id="PF09379">
    <property type="entry name" value="FERM_N"/>
    <property type="match status" value="1"/>
</dbReference>
<evidence type="ECO:0000259" key="4">
    <source>
        <dbReference type="PROSITE" id="PS50106"/>
    </source>
</evidence>
<dbReference type="PROSITE" id="PS51377">
    <property type="entry name" value="KIND"/>
    <property type="match status" value="1"/>
</dbReference>
<reference evidence="7" key="1">
    <citation type="submission" date="2016-11" db="UniProtKB">
        <authorList>
            <consortium name="WormBaseParasite"/>
        </authorList>
    </citation>
    <scope>IDENTIFICATION</scope>
</reference>
<dbReference type="InterPro" id="IPR018979">
    <property type="entry name" value="FERM_N"/>
</dbReference>
<dbReference type="Gene3D" id="2.30.42.10">
    <property type="match status" value="3"/>
</dbReference>
<dbReference type="InterPro" id="IPR035963">
    <property type="entry name" value="FERM_2"/>
</dbReference>
<feature type="region of interest" description="Disordered" evidence="2">
    <location>
        <begin position="191"/>
        <end position="258"/>
    </location>
</feature>
<evidence type="ECO:0000256" key="1">
    <source>
        <dbReference type="ARBA" id="ARBA00022737"/>
    </source>
</evidence>
<dbReference type="Pfam" id="PF00373">
    <property type="entry name" value="FERM_M"/>
    <property type="match status" value="1"/>
</dbReference>
<protein>
    <submittedName>
        <fullName evidence="7">KIND domain-containing protein</fullName>
    </submittedName>
</protein>
<dbReference type="Gene3D" id="2.30.29.30">
    <property type="entry name" value="Pleckstrin-homology domain (PH domain)/Phosphotyrosine-binding domain (PTB)"/>
    <property type="match status" value="1"/>
</dbReference>
<feature type="compositionally biased region" description="Basic and acidic residues" evidence="2">
    <location>
        <begin position="209"/>
        <end position="219"/>
    </location>
</feature>
<feature type="compositionally biased region" description="Polar residues" evidence="2">
    <location>
        <begin position="376"/>
        <end position="387"/>
    </location>
</feature>
<dbReference type="InterPro" id="IPR018980">
    <property type="entry name" value="FERM_PH-like_C"/>
</dbReference>
<dbReference type="InterPro" id="IPR001478">
    <property type="entry name" value="PDZ"/>
</dbReference>
<dbReference type="SMART" id="SM00750">
    <property type="entry name" value="KIND"/>
    <property type="match status" value="1"/>
</dbReference>
<dbReference type="InterPro" id="IPR036034">
    <property type="entry name" value="PDZ_sf"/>
</dbReference>
<evidence type="ECO:0000259" key="3">
    <source>
        <dbReference type="PROSITE" id="PS50057"/>
    </source>
</evidence>
<evidence type="ECO:0000313" key="6">
    <source>
        <dbReference type="Proteomes" id="UP000095287"/>
    </source>
</evidence>
<name>A0A1I8A517_9BILA</name>
<dbReference type="InterPro" id="IPR000299">
    <property type="entry name" value="FERM_domain"/>
</dbReference>
<feature type="domain" description="PDZ" evidence="4">
    <location>
        <begin position="1382"/>
        <end position="1464"/>
    </location>
</feature>
<dbReference type="PROSITE" id="PS50057">
    <property type="entry name" value="FERM_3"/>
    <property type="match status" value="1"/>
</dbReference>
<sequence length="1464" mass="163216">MAAGDGIRVSISEISEVRGDGLEAHELLSVIYAAAEFLLRTKPGVFSSDHLFITPDGTIHVNVVTPEEVEEDFVPPEGENGRNNPGATHVWCLGKVAQRAGASTCKDVDLFSLLNLMTVQSPSSRPSLQKLVQMTRNKIGDVEAVPSVLMELYVEVMGDDDDLNDRSSCSSLSETSSVENKVAVTTSAAPALPIPFGHKNHSNSFSSHNDSDFDSHNEETTNNARIHSKPSTSSDPEEERPAVLQTKKAEITHSPTDSFEEMFDRVQSDKGKSRKTLVQPIEMLMGKTSPSSRLYDDNEFAIVRVASEDDLVNDAFQDDIVKAPSPERTPQTSNQTEFGFSTSTPQRTPLSSTLPPVDEDQPLSPISETSEESGSRPASTATPTKETGTPFKASPPRSPPNPFYEETDSSTPVIKSARRRSEPYPIEDTFAKFCQLRSVCRCGRFVNEATRAPIIPLVTDFAFYLFTNYRSVVLQPKSSPLNRAESRKESTIEEAFAAARLLQQQQQNEKENGVTDSTSSFNRKNSLVPSRISRRSSRRGGTMNRKKAVAVPEFIQKSTRPNIRLTASNVRKKKMTLHRVEQSSVLVQLLNGQKVEVRCRTDIHAGEIFELVVAHANLNENALFGLSICNDGEHIFLDSTQRLEKFAPPAWKNERKAMTRAPFVLYLRFRYYPQSLDFVKTDVTMHELYLQLRKDILDNRLQPKKDTVFELAALALQAEFSDRPTIQNLEYFQLEHYLPKKFYAFEATNRLQNILSELHSHYTGMKAQDSEHRFIQICQAERDYGAHFHKVYRQKPGSNPNTDRFLPNTLWIAIMPRGIMVCEDQNDMRNIIEEHPWHKTQTLQFDKKRFVIAWYDDTEKVRQSVYYTEHYTKSSYFVRFSASQHRYMIKMRHMQATLGSEGRTGKNIDVAVDSQFNTLVTERKPKSIETQMSVETNMSSASKRPLQQISAEALNVSVPASDRTFSEPNNNETISDSFAQRLEEASISKDVTVEGMNHDAVLIDVHLQKHPQLGLGLTLVDGNLNGVKGVYVKSVAVGGAGEKQGLCVGDRLISVNGVSLVGQDRHFAVSLVKDSVDTVILRIQRLETVTSVLPVNGNSSPAMNNFKKTDTKNNAESNDVNATAHTFSENARMAKTPPAGRKAPEPQLHKRQRAVSDFGAIGDMLPVLNSEEIIADMRKNSRMNVDESSDEDEVQRGEYHLPVSAMYGFHGSDEDDVDDQGELSRESMEPKVASILEDRMDSVSWISGHMSRSTHGTTATGHGSAFWSTKKSNIDWTDEVTDSRGDSDITFSVRLHRNAQGSFGIQIASIEHQFYIKNVTAEPALSEDIRKQDRLLAVNGDRTENLTHDEVIDLLQSCGNTVVLSLQRHGNSLPQKKEETITAVLEKSTSGSLGLSLAKRTGTDGIFIRTIAPDSPASEEGSLRVGDRVWEVDGFNVADCDASTIVDRMRSASSTVEIVVKRFV</sequence>
<feature type="region of interest" description="Disordered" evidence="2">
    <location>
        <begin position="322"/>
        <end position="414"/>
    </location>
</feature>
<dbReference type="Pfam" id="PF09380">
    <property type="entry name" value="FERM_C"/>
    <property type="match status" value="1"/>
</dbReference>
<evidence type="ECO:0000259" key="5">
    <source>
        <dbReference type="PROSITE" id="PS51377"/>
    </source>
</evidence>
<feature type="domain" description="KIND" evidence="5">
    <location>
        <begin position="9"/>
        <end position="179"/>
    </location>
</feature>
<keyword evidence="1" id="KW-0677">Repeat</keyword>
<dbReference type="Pfam" id="PF00595">
    <property type="entry name" value="PDZ"/>
    <property type="match status" value="3"/>
</dbReference>
<feature type="compositionally biased region" description="Polar residues" evidence="2">
    <location>
        <begin position="220"/>
        <end position="234"/>
    </location>
</feature>
<dbReference type="InterPro" id="IPR011993">
    <property type="entry name" value="PH-like_dom_sf"/>
</dbReference>
<accession>A0A1I8A517</accession>
<dbReference type="InterPro" id="IPR052074">
    <property type="entry name" value="NonRcpt_TyrProt_Phosphatase"/>
</dbReference>
<dbReference type="PANTHER" id="PTHR46900:SF2">
    <property type="entry name" value="TYROSINE-PROTEIN PHOSPHATASE NON-RECEPTOR TYPE 13"/>
    <property type="match status" value="1"/>
</dbReference>
<evidence type="ECO:0000313" key="7">
    <source>
        <dbReference type="WBParaSite" id="L893_g3275.t2"/>
    </source>
</evidence>
<dbReference type="SUPFAM" id="SSF54236">
    <property type="entry name" value="Ubiquitin-like"/>
    <property type="match status" value="1"/>
</dbReference>
<dbReference type="InterPro" id="IPR019748">
    <property type="entry name" value="FERM_central"/>
</dbReference>
<dbReference type="InterPro" id="IPR014352">
    <property type="entry name" value="FERM/acyl-CoA-bd_prot_sf"/>
</dbReference>
<feature type="compositionally biased region" description="Basic residues" evidence="2">
    <location>
        <begin position="532"/>
        <end position="543"/>
    </location>
</feature>
<dbReference type="CDD" id="cd00136">
    <property type="entry name" value="PDZ_canonical"/>
    <property type="match status" value="2"/>
</dbReference>
<feature type="domain" description="FERM" evidence="3">
    <location>
        <begin position="583"/>
        <end position="892"/>
    </location>
</feature>
<dbReference type="Gene3D" id="3.10.20.90">
    <property type="entry name" value="Phosphatidylinositol 3-kinase Catalytic Subunit, Chain A, domain 1"/>
    <property type="match status" value="1"/>
</dbReference>
<dbReference type="SUPFAM" id="SSF50156">
    <property type="entry name" value="PDZ domain-like"/>
    <property type="match status" value="3"/>
</dbReference>
<dbReference type="SUPFAM" id="SSF47031">
    <property type="entry name" value="Second domain of FERM"/>
    <property type="match status" value="1"/>
</dbReference>
<dbReference type="InterPro" id="IPR019749">
    <property type="entry name" value="Band_41_domain"/>
</dbReference>
<dbReference type="InterPro" id="IPR029071">
    <property type="entry name" value="Ubiquitin-like_domsf"/>
</dbReference>
<evidence type="ECO:0000256" key="2">
    <source>
        <dbReference type="SAM" id="MobiDB-lite"/>
    </source>
</evidence>
<organism evidence="6 7">
    <name type="scientific">Steinernema glaseri</name>
    <dbReference type="NCBI Taxonomy" id="37863"/>
    <lineage>
        <taxon>Eukaryota</taxon>
        <taxon>Metazoa</taxon>
        <taxon>Ecdysozoa</taxon>
        <taxon>Nematoda</taxon>
        <taxon>Chromadorea</taxon>
        <taxon>Rhabditida</taxon>
        <taxon>Tylenchina</taxon>
        <taxon>Panagrolaimomorpha</taxon>
        <taxon>Strongyloidoidea</taxon>
        <taxon>Steinernematidae</taxon>
        <taxon>Steinernema</taxon>
    </lineage>
</organism>
<dbReference type="SMART" id="SM01196">
    <property type="entry name" value="FERM_C"/>
    <property type="match status" value="1"/>
</dbReference>
<dbReference type="CDD" id="cd14473">
    <property type="entry name" value="FERM_B-lobe"/>
    <property type="match status" value="1"/>
</dbReference>
<dbReference type="SUPFAM" id="SSF50729">
    <property type="entry name" value="PH domain-like"/>
    <property type="match status" value="1"/>
</dbReference>
<dbReference type="CDD" id="cd17101">
    <property type="entry name" value="FERM_F1_PTPN13_like"/>
    <property type="match status" value="1"/>
</dbReference>
<feature type="compositionally biased region" description="Polar residues" evidence="2">
    <location>
        <begin position="514"/>
        <end position="528"/>
    </location>
</feature>
<feature type="region of interest" description="Disordered" evidence="2">
    <location>
        <begin position="505"/>
        <end position="543"/>
    </location>
</feature>
<dbReference type="PANTHER" id="PTHR46900">
    <property type="entry name" value="TYROSINE-PROTEIN PHOSPHATASE NON-RECEPTOR TYPE 13"/>
    <property type="match status" value="1"/>
</dbReference>
<feature type="domain" description="PDZ" evidence="4">
    <location>
        <begin position="1004"/>
        <end position="1087"/>
    </location>
</feature>
<dbReference type="SMART" id="SM00228">
    <property type="entry name" value="PDZ"/>
    <property type="match status" value="3"/>
</dbReference>
<keyword evidence="6" id="KW-1185">Reference proteome</keyword>
<dbReference type="Gene3D" id="1.20.80.10">
    <property type="match status" value="1"/>
</dbReference>
<dbReference type="Proteomes" id="UP000095287">
    <property type="component" value="Unplaced"/>
</dbReference>